<feature type="chain" id="PRO_5013211488" evidence="1">
    <location>
        <begin position="21"/>
        <end position="196"/>
    </location>
</feature>
<proteinExistence type="predicted"/>
<name>A0A224YHV5_9ACAR</name>
<dbReference type="SUPFAM" id="SSF50814">
    <property type="entry name" value="Lipocalins"/>
    <property type="match status" value="1"/>
</dbReference>
<accession>A0A224YHV5</accession>
<organism evidence="2">
    <name type="scientific">Rhipicephalus zambeziensis</name>
    <dbReference type="NCBI Taxonomy" id="60191"/>
    <lineage>
        <taxon>Eukaryota</taxon>
        <taxon>Metazoa</taxon>
        <taxon>Ecdysozoa</taxon>
        <taxon>Arthropoda</taxon>
        <taxon>Chelicerata</taxon>
        <taxon>Arachnida</taxon>
        <taxon>Acari</taxon>
        <taxon>Parasitiformes</taxon>
        <taxon>Ixodida</taxon>
        <taxon>Ixodoidea</taxon>
        <taxon>Ixodidae</taxon>
        <taxon>Rhipicephalinae</taxon>
        <taxon>Rhipicephalus</taxon>
        <taxon>Rhipicephalus</taxon>
    </lineage>
</organism>
<reference evidence="2" key="1">
    <citation type="journal article" date="2017" name="Parasit. Vectors">
        <title>Sialotranscriptomics of Rhipicephalus zambeziensis reveals intricate expression profiles of secretory proteins and suggests tight temporal transcriptional regulation during blood-feeding.</title>
        <authorList>
            <person name="de Castro M.H."/>
            <person name="de Klerk D."/>
            <person name="Pienaar R."/>
            <person name="Rees D.J.G."/>
            <person name="Mans B.J."/>
        </authorList>
    </citation>
    <scope>NUCLEOTIDE SEQUENCE</scope>
    <source>
        <tissue evidence="2">Salivary glands</tissue>
    </source>
</reference>
<sequence length="196" mass="23424">MVSFTRHLALTLIFGCSAYAIKYPDGWKPPRLQSLRDMLSTREKIWLTMRTYDVPYRDCIYWLNNGMTKNEYDFYYWQRRRPKASEWHQGGSKLKVHRYAKLGYKGRWPAMIVRDYSKTEKEARTDRLIFWSESEKCFILELPDGNCEQHTWQSNIWKTHECDNVFFALCGAWNYPVFRKSCIDPNAICVGLTTRC</sequence>
<dbReference type="InterPro" id="IPR012674">
    <property type="entry name" value="Calycin"/>
</dbReference>
<evidence type="ECO:0000256" key="1">
    <source>
        <dbReference type="SAM" id="SignalP"/>
    </source>
</evidence>
<dbReference type="EMBL" id="GFPF01004173">
    <property type="protein sequence ID" value="MAA15319.1"/>
    <property type="molecule type" value="Transcribed_RNA"/>
</dbReference>
<feature type="signal peptide" evidence="1">
    <location>
        <begin position="1"/>
        <end position="20"/>
    </location>
</feature>
<dbReference type="Gene3D" id="2.40.128.20">
    <property type="match status" value="1"/>
</dbReference>
<keyword evidence="1" id="KW-0732">Signal</keyword>
<dbReference type="AlphaFoldDB" id="A0A224YHV5"/>
<protein>
    <submittedName>
        <fullName evidence="2">Lipocalin</fullName>
    </submittedName>
</protein>
<evidence type="ECO:0000313" key="2">
    <source>
        <dbReference type="EMBL" id="MAA15319.1"/>
    </source>
</evidence>